<dbReference type="FunFam" id="1.25.40.10:FF:000583">
    <property type="entry name" value="Tetratricopeptide-like helical"/>
    <property type="match status" value="1"/>
</dbReference>
<dbReference type="FunFam" id="1.25.40.10:FF:000454">
    <property type="entry name" value="Pentatricopeptide repeat-containing protein At3g47530"/>
    <property type="match status" value="1"/>
</dbReference>
<keyword evidence="8" id="KW-1133">Transmembrane helix</keyword>
<dbReference type="InterPro" id="IPR032867">
    <property type="entry name" value="DYW_dom"/>
</dbReference>
<dbReference type="Gene3D" id="1.25.40.10">
    <property type="entry name" value="Tetratricopeptide repeat domain"/>
    <property type="match status" value="4"/>
</dbReference>
<dbReference type="PROSITE" id="PS51375">
    <property type="entry name" value="PPR"/>
    <property type="match status" value="3"/>
</dbReference>
<feature type="domain" description="YqgF/RNase H-like" evidence="9">
    <location>
        <begin position="689"/>
        <end position="794"/>
    </location>
</feature>
<dbReference type="InterPro" id="IPR002885">
    <property type="entry name" value="PPR_rpt"/>
</dbReference>
<feature type="repeat" description="PPR" evidence="6">
    <location>
        <begin position="166"/>
        <end position="200"/>
    </location>
</feature>
<evidence type="ECO:0000256" key="2">
    <source>
        <dbReference type="ARBA" id="ARBA00022517"/>
    </source>
</evidence>
<dbReference type="Pfam" id="PF14432">
    <property type="entry name" value="DYW_deaminase"/>
    <property type="match status" value="1"/>
</dbReference>
<dbReference type="GO" id="GO:0006364">
    <property type="term" value="P:rRNA processing"/>
    <property type="evidence" value="ECO:0007669"/>
    <property type="project" value="InterPro"/>
</dbReference>
<keyword evidence="3" id="KW-0540">Nuclease</keyword>
<dbReference type="PANTHER" id="PTHR47926">
    <property type="entry name" value="PENTATRICOPEPTIDE REPEAT-CONTAINING PROTEIN"/>
    <property type="match status" value="1"/>
</dbReference>
<dbReference type="Gene3D" id="3.30.420.140">
    <property type="entry name" value="YqgF/RNase H-like domain"/>
    <property type="match status" value="1"/>
</dbReference>
<evidence type="ECO:0000313" key="10">
    <source>
        <dbReference type="EMBL" id="KAG1347894.1"/>
    </source>
</evidence>
<dbReference type="AlphaFoldDB" id="A0A8K0ICS8"/>
<evidence type="ECO:0000256" key="5">
    <source>
        <dbReference type="ARBA" id="ARBA00022801"/>
    </source>
</evidence>
<name>A0A8K0ICS8_COCNU</name>
<dbReference type="EMBL" id="CM017877">
    <property type="protein sequence ID" value="KAG1347894.1"/>
    <property type="molecule type" value="Genomic_DNA"/>
</dbReference>
<dbReference type="GO" id="GO:0003723">
    <property type="term" value="F:RNA binding"/>
    <property type="evidence" value="ECO:0007669"/>
    <property type="project" value="InterPro"/>
</dbReference>
<dbReference type="Pfam" id="PF20431">
    <property type="entry name" value="E_motif"/>
    <property type="match status" value="1"/>
</dbReference>
<dbReference type="HAMAP" id="MF_00651">
    <property type="entry name" value="Nuclease_YqgF"/>
    <property type="match status" value="1"/>
</dbReference>
<keyword evidence="1" id="KW-0963">Cytoplasm</keyword>
<evidence type="ECO:0000256" key="6">
    <source>
        <dbReference type="PROSITE-ProRule" id="PRU00708"/>
    </source>
</evidence>
<feature type="repeat" description="PPR" evidence="6">
    <location>
        <begin position="228"/>
        <end position="262"/>
    </location>
</feature>
<dbReference type="OrthoDB" id="185373at2759"/>
<reference evidence="10" key="2">
    <citation type="submission" date="2019-07" db="EMBL/GenBank/DDBJ databases">
        <authorList>
            <person name="Yang Y."/>
            <person name="Bocs S."/>
            <person name="Baudouin L."/>
        </authorList>
    </citation>
    <scope>NUCLEOTIDE SEQUENCE</scope>
    <source>
        <tissue evidence="10">Spear leaf of Hainan Tall coconut</tissue>
    </source>
</reference>
<proteinExistence type="inferred from homology"/>
<dbReference type="Pfam" id="PF03652">
    <property type="entry name" value="RuvX"/>
    <property type="match status" value="1"/>
</dbReference>
<dbReference type="SMART" id="SM00732">
    <property type="entry name" value="YqgFc"/>
    <property type="match status" value="1"/>
</dbReference>
<feature type="transmembrane region" description="Helical" evidence="8">
    <location>
        <begin position="629"/>
        <end position="650"/>
    </location>
</feature>
<dbReference type="InterPro" id="IPR011990">
    <property type="entry name" value="TPR-like_helical_dom_sf"/>
</dbReference>
<protein>
    <submittedName>
        <fullName evidence="10">Putative Pentatricopeptide repeat-containing protein ELI1, chloroplastic</fullName>
    </submittedName>
</protein>
<gene>
    <name evidence="10" type="ORF">COCNU_06G017230</name>
</gene>
<dbReference type="Pfam" id="PF01535">
    <property type="entry name" value="PPR"/>
    <property type="match status" value="2"/>
</dbReference>
<comment type="caution">
    <text evidence="10">The sequence shown here is derived from an EMBL/GenBank/DDBJ whole genome shotgun (WGS) entry which is preliminary data.</text>
</comment>
<dbReference type="GO" id="GO:0009451">
    <property type="term" value="P:RNA modification"/>
    <property type="evidence" value="ECO:0007669"/>
    <property type="project" value="InterPro"/>
</dbReference>
<dbReference type="GO" id="GO:0008270">
    <property type="term" value="F:zinc ion binding"/>
    <property type="evidence" value="ECO:0007669"/>
    <property type="project" value="InterPro"/>
</dbReference>
<evidence type="ECO:0000256" key="7">
    <source>
        <dbReference type="SAM" id="MobiDB-lite"/>
    </source>
</evidence>
<sequence>MSSATFTSSTAAAAASTTTTHFPPPPPPTTTPHSLLPPEHAASLIDRCRTVHRLLEIHAAVLRAGLHHHPIVNFKLQRSYSSLGLLDRHLVLLRLTPDPNVFFWTAAIHAHALQGLHHATLLLFSQMLSAAVIPNAFTLSSTLISCPLPQGRALHAHSLKLSVAADPYVATALLDMYARASDVASARRLFEDMPERRLVSSTAMMTGYAKLGDLQQARQLFDEMDQRDCVCWNTMIDGYTQHGRPNESLDLFRRMLRSSARPNEVTVISVLSAVAQLGSLPSGKWVHSYIKNIKNRIEFNAKVGTALIDMYCKCGSLDDACLVFDSIKDKDVVVWNSMIGGYAMHGNSKEALKLFSKLRAEGFQPTDITFIAVLNACSHSGLVSEGKELFHMMEKDYRIEPKVEHYGCMVDLLGRAGLVDEAYELVRSLKFVADTVMWGSLLAACRLHKNMALGEKIANYLVSNGLANSGTYVLLSNIYAAVGNWEEVARVRTSMKGSGVQKEPGCSSIEVGNKLYEFVVGDLSHAKSKEIYAMLEELNGLLKAHGYVPQVELVLHDLEEPEKERALRVHSEKLAIAFGLISTKPGTAIKIVKNLRVCTDCHTVMKLISKITGRKIIVRDRNRDVMLRLLYDMILWTFVVPIVLFGFLMFTRIDVLKVALLCCLYLQMKLVKPIELFQKFLKSGSMEKGRLLGLDVGQKFVGLAVSDTCNKIASPLSVLVRKKTNIDLVARDLRTLVSQLSLIGFVVGYPFSLQGQSSIEAVQVKLFVEDLRKTGRLDGSYYTYWNENYTSKCVQALLDPLKLHPVESKTIMDKFAAVGILQVRMVSAARLLRSQESSFRWISCPKIFRITTFQVPLFLVSAAASSKPIFSSVLDGDGFGGLASLKASKDVVLSKINAEENQRCCISKLMLNAKCGSKF</sequence>
<keyword evidence="8" id="KW-0812">Transmembrane</keyword>
<evidence type="ECO:0000256" key="3">
    <source>
        <dbReference type="ARBA" id="ARBA00022722"/>
    </source>
</evidence>
<evidence type="ECO:0000259" key="9">
    <source>
        <dbReference type="SMART" id="SM00732"/>
    </source>
</evidence>
<dbReference type="NCBIfam" id="TIGR00756">
    <property type="entry name" value="PPR"/>
    <property type="match status" value="5"/>
</dbReference>
<keyword evidence="5" id="KW-0378">Hydrolase</keyword>
<evidence type="ECO:0000256" key="1">
    <source>
        <dbReference type="ARBA" id="ARBA00022490"/>
    </source>
</evidence>
<evidence type="ECO:0000256" key="4">
    <source>
        <dbReference type="ARBA" id="ARBA00022737"/>
    </source>
</evidence>
<reference evidence="10" key="1">
    <citation type="journal article" date="2017" name="Gigascience">
        <title>The genome draft of coconut (Cocos nucifera).</title>
        <authorList>
            <person name="Xiao Y."/>
            <person name="Xu P."/>
            <person name="Fan H."/>
            <person name="Baudouin L."/>
            <person name="Xia W."/>
            <person name="Bocs S."/>
            <person name="Xu J."/>
            <person name="Li Q."/>
            <person name="Guo A."/>
            <person name="Zhou L."/>
            <person name="Li J."/>
            <person name="Wu Y."/>
            <person name="Ma Z."/>
            <person name="Armero A."/>
            <person name="Issali A.E."/>
            <person name="Liu N."/>
            <person name="Peng M."/>
            <person name="Yang Y."/>
        </authorList>
    </citation>
    <scope>NUCLEOTIDE SEQUENCE</scope>
    <source>
        <tissue evidence="10">Spear leaf of Hainan Tall coconut</tissue>
    </source>
</reference>
<dbReference type="InterPro" id="IPR046960">
    <property type="entry name" value="PPR_At4g14850-like_plant"/>
</dbReference>
<dbReference type="InterPro" id="IPR046848">
    <property type="entry name" value="E_motif"/>
</dbReference>
<feature type="region of interest" description="Disordered" evidence="7">
    <location>
        <begin position="1"/>
        <end position="34"/>
    </location>
</feature>
<keyword evidence="11" id="KW-1185">Reference proteome</keyword>
<dbReference type="InterPro" id="IPR012337">
    <property type="entry name" value="RNaseH-like_sf"/>
</dbReference>
<dbReference type="InterPro" id="IPR006641">
    <property type="entry name" value="YqgF/RNaseH-like_dom"/>
</dbReference>
<dbReference type="InterPro" id="IPR005227">
    <property type="entry name" value="YqgF"/>
</dbReference>
<dbReference type="PANTHER" id="PTHR47926:SF456">
    <property type="entry name" value="PENTATRICOPEPTIDE REPEAT-CONTAINING PROTEIN ELI1, CHLOROPLASTIC"/>
    <property type="match status" value="1"/>
</dbReference>
<feature type="compositionally biased region" description="Low complexity" evidence="7">
    <location>
        <begin position="1"/>
        <end position="21"/>
    </location>
</feature>
<dbReference type="GO" id="GO:0004518">
    <property type="term" value="F:nuclease activity"/>
    <property type="evidence" value="ECO:0007669"/>
    <property type="project" value="UniProtKB-KW"/>
</dbReference>
<dbReference type="Pfam" id="PF20430">
    <property type="entry name" value="Eplus_motif"/>
    <property type="match status" value="1"/>
</dbReference>
<evidence type="ECO:0000256" key="8">
    <source>
        <dbReference type="SAM" id="Phobius"/>
    </source>
</evidence>
<accession>A0A8K0ICS8</accession>
<feature type="repeat" description="PPR" evidence="6">
    <location>
        <begin position="331"/>
        <end position="365"/>
    </location>
</feature>
<dbReference type="InterPro" id="IPR046849">
    <property type="entry name" value="E2_motif"/>
</dbReference>
<keyword evidence="8" id="KW-0472">Membrane</keyword>
<dbReference type="InterPro" id="IPR037027">
    <property type="entry name" value="YqgF/RNaseH-like_dom_sf"/>
</dbReference>
<evidence type="ECO:0000313" key="11">
    <source>
        <dbReference type="Proteomes" id="UP000797356"/>
    </source>
</evidence>
<organism evidence="10 11">
    <name type="scientific">Cocos nucifera</name>
    <name type="common">Coconut palm</name>
    <dbReference type="NCBI Taxonomy" id="13894"/>
    <lineage>
        <taxon>Eukaryota</taxon>
        <taxon>Viridiplantae</taxon>
        <taxon>Streptophyta</taxon>
        <taxon>Embryophyta</taxon>
        <taxon>Tracheophyta</taxon>
        <taxon>Spermatophyta</taxon>
        <taxon>Magnoliopsida</taxon>
        <taxon>Liliopsida</taxon>
        <taxon>Arecaceae</taxon>
        <taxon>Arecoideae</taxon>
        <taxon>Cocoseae</taxon>
        <taxon>Attaleinae</taxon>
        <taxon>Cocos</taxon>
    </lineage>
</organism>
<keyword evidence="2" id="KW-0690">Ribosome biogenesis</keyword>
<dbReference type="FunFam" id="1.25.40.10:FF:000348">
    <property type="entry name" value="Pentatricopeptide repeat-containing protein chloroplastic"/>
    <property type="match status" value="1"/>
</dbReference>
<keyword evidence="4" id="KW-0677">Repeat</keyword>
<dbReference type="Pfam" id="PF13041">
    <property type="entry name" value="PPR_2"/>
    <property type="match status" value="2"/>
</dbReference>
<dbReference type="Proteomes" id="UP000797356">
    <property type="component" value="Chromosome 6"/>
</dbReference>
<dbReference type="FunFam" id="3.30.420.140:FF:000008">
    <property type="entry name" value="Putative pre-16S rRNA nuclease"/>
    <property type="match status" value="1"/>
</dbReference>
<dbReference type="SUPFAM" id="SSF53098">
    <property type="entry name" value="Ribonuclease H-like"/>
    <property type="match status" value="1"/>
</dbReference>
<dbReference type="GO" id="GO:0016787">
    <property type="term" value="F:hydrolase activity"/>
    <property type="evidence" value="ECO:0007669"/>
    <property type="project" value="UniProtKB-KW"/>
</dbReference>
<dbReference type="CDD" id="cd16964">
    <property type="entry name" value="YqgF"/>
    <property type="match status" value="1"/>
</dbReference>